<organism evidence="4">
    <name type="scientific">viral metagenome</name>
    <dbReference type="NCBI Taxonomy" id="1070528"/>
    <lineage>
        <taxon>unclassified sequences</taxon>
        <taxon>metagenomes</taxon>
        <taxon>organismal metagenomes</taxon>
    </lineage>
</organism>
<reference evidence="4" key="1">
    <citation type="journal article" date="2020" name="Nature">
        <title>Giant virus diversity and host interactions through global metagenomics.</title>
        <authorList>
            <person name="Schulz F."/>
            <person name="Roux S."/>
            <person name="Paez-Espino D."/>
            <person name="Jungbluth S."/>
            <person name="Walsh D.A."/>
            <person name="Denef V.J."/>
            <person name="McMahon K.D."/>
            <person name="Konstantinidis K.T."/>
            <person name="Eloe-Fadrosh E.A."/>
            <person name="Kyrpides N.C."/>
            <person name="Woyke T."/>
        </authorList>
    </citation>
    <scope>NUCLEOTIDE SEQUENCE</scope>
    <source>
        <strain evidence="4">GVMAG-M-3300024258-14</strain>
    </source>
</reference>
<dbReference type="Pfam" id="PF01734">
    <property type="entry name" value="Patatin"/>
    <property type="match status" value="1"/>
</dbReference>
<dbReference type="SUPFAM" id="SSF52151">
    <property type="entry name" value="FabD/lysophospholipase-like"/>
    <property type="match status" value="1"/>
</dbReference>
<keyword evidence="2" id="KW-0812">Transmembrane</keyword>
<name>A0A6C0IKR7_9ZZZZ</name>
<feature type="domain" description="PNPLA" evidence="3">
    <location>
        <begin position="7"/>
        <end position="191"/>
    </location>
</feature>
<dbReference type="InterPro" id="IPR002641">
    <property type="entry name" value="PNPLA_dom"/>
</dbReference>
<keyword evidence="1" id="KW-0443">Lipid metabolism</keyword>
<dbReference type="PANTHER" id="PTHR46394">
    <property type="entry name" value="ANNEXIN"/>
    <property type="match status" value="1"/>
</dbReference>
<dbReference type="InterPro" id="IPR052580">
    <property type="entry name" value="Lipid_Hydrolase"/>
</dbReference>
<dbReference type="AlphaFoldDB" id="A0A6C0IKR7"/>
<dbReference type="Gene3D" id="3.40.1090.10">
    <property type="entry name" value="Cytosolic phospholipase A2 catalytic domain"/>
    <property type="match status" value="1"/>
</dbReference>
<dbReference type="EMBL" id="MN740210">
    <property type="protein sequence ID" value="QHT93831.1"/>
    <property type="molecule type" value="Genomic_DNA"/>
</dbReference>
<evidence type="ECO:0000259" key="3">
    <source>
        <dbReference type="PROSITE" id="PS51635"/>
    </source>
</evidence>
<feature type="transmembrane region" description="Helical" evidence="2">
    <location>
        <begin position="39"/>
        <end position="59"/>
    </location>
</feature>
<proteinExistence type="predicted"/>
<protein>
    <recommendedName>
        <fullName evidence="3">PNPLA domain-containing protein</fullName>
    </recommendedName>
</protein>
<dbReference type="PANTHER" id="PTHR46394:SF1">
    <property type="entry name" value="PNPLA DOMAIN-CONTAINING PROTEIN"/>
    <property type="match status" value="1"/>
</dbReference>
<dbReference type="GO" id="GO:0006629">
    <property type="term" value="P:lipid metabolic process"/>
    <property type="evidence" value="ECO:0007669"/>
    <property type="project" value="UniProtKB-KW"/>
</dbReference>
<dbReference type="PROSITE" id="PS51635">
    <property type="entry name" value="PNPLA"/>
    <property type="match status" value="1"/>
</dbReference>
<evidence type="ECO:0000256" key="1">
    <source>
        <dbReference type="ARBA" id="ARBA00023098"/>
    </source>
</evidence>
<evidence type="ECO:0000256" key="2">
    <source>
        <dbReference type="SAM" id="Phobius"/>
    </source>
</evidence>
<keyword evidence="2" id="KW-1133">Transmembrane helix</keyword>
<dbReference type="InterPro" id="IPR016035">
    <property type="entry name" value="Acyl_Trfase/lysoPLipase"/>
</dbReference>
<keyword evidence="2" id="KW-0472">Membrane</keyword>
<evidence type="ECO:0000313" key="4">
    <source>
        <dbReference type="EMBL" id="QHT93831.1"/>
    </source>
</evidence>
<sequence length="307" mass="35934">MSSVKHLIISGGGPLIFQSMGIIQHLEKNNLFKRSNIKSIYGTSSGAIVGLFICLGYQWEVINKFMIERPWENLYYIGTEQMYNGFKQCGFYNREIFVKSYKSLFDAKDISIDVTMKEFYELTNIDYHLITYEVNNLQMEDISHETYPDIKVIDAIHMTSCLPIFFTPVFLENKCFIDGGIVLNYPLKLCIDKYKNKEEMLGIKHQYTNDKANKNITTEMGIFEYFLNIFYKLVNNISKQSCNNIEEQSNLKHEIICYEKYMTLNLIITSLKNSEKRKELLENGIQIVNQYCQQLEDKEEIKLENGD</sequence>
<accession>A0A6C0IKR7</accession>